<dbReference type="Pfam" id="PF25872">
    <property type="entry name" value="HTH_77"/>
    <property type="match status" value="1"/>
</dbReference>
<dbReference type="GO" id="GO:0004016">
    <property type="term" value="F:adenylate cyclase activity"/>
    <property type="evidence" value="ECO:0007669"/>
    <property type="project" value="UniProtKB-ARBA"/>
</dbReference>
<evidence type="ECO:0000313" key="2">
    <source>
        <dbReference type="EMBL" id="BAX93575.1"/>
    </source>
</evidence>
<dbReference type="KEGG" id="mshg:MSG_03440"/>
<dbReference type="InterPro" id="IPR027417">
    <property type="entry name" value="P-loop_NTPase"/>
</dbReference>
<dbReference type="AlphaFoldDB" id="A0A1Z4EKS5"/>
<dbReference type="Pfam" id="PF00211">
    <property type="entry name" value="Guanylate_cyc"/>
    <property type="match status" value="1"/>
</dbReference>
<dbReference type="Gene3D" id="3.40.50.300">
    <property type="entry name" value="P-loop containing nucleotide triphosphate hydrolases"/>
    <property type="match status" value="1"/>
</dbReference>
<evidence type="ECO:0000313" key="3">
    <source>
        <dbReference type="Proteomes" id="UP000217736"/>
    </source>
</evidence>
<dbReference type="PANTHER" id="PTHR47691">
    <property type="entry name" value="REGULATOR-RELATED"/>
    <property type="match status" value="1"/>
</dbReference>
<dbReference type="Gene3D" id="1.25.40.10">
    <property type="entry name" value="Tetratricopeptide repeat domain"/>
    <property type="match status" value="1"/>
</dbReference>
<keyword evidence="3" id="KW-1185">Reference proteome</keyword>
<dbReference type="GO" id="GO:0043531">
    <property type="term" value="F:ADP binding"/>
    <property type="evidence" value="ECO:0007669"/>
    <property type="project" value="InterPro"/>
</dbReference>
<dbReference type="InterPro" id="IPR001054">
    <property type="entry name" value="A/G_cyclase"/>
</dbReference>
<dbReference type="SUPFAM" id="SSF55073">
    <property type="entry name" value="Nucleotide cyclase"/>
    <property type="match status" value="1"/>
</dbReference>
<protein>
    <submittedName>
        <fullName evidence="2">LuxR family transcriptional regulator</fullName>
    </submittedName>
</protein>
<accession>A0A1Z4EKS5</accession>
<name>A0A1Z4EKS5_9MYCO</name>
<dbReference type="PANTHER" id="PTHR47691:SF3">
    <property type="entry name" value="HTH-TYPE TRANSCRIPTIONAL REGULATOR RV0890C-RELATED"/>
    <property type="match status" value="1"/>
</dbReference>
<dbReference type="SUPFAM" id="SSF48452">
    <property type="entry name" value="TPR-like"/>
    <property type="match status" value="1"/>
</dbReference>
<dbReference type="GO" id="GO:0009190">
    <property type="term" value="P:cyclic nucleotide biosynthetic process"/>
    <property type="evidence" value="ECO:0007669"/>
    <property type="project" value="InterPro"/>
</dbReference>
<proteinExistence type="predicted"/>
<evidence type="ECO:0000259" key="1">
    <source>
        <dbReference type="PROSITE" id="PS50125"/>
    </source>
</evidence>
<dbReference type="EMBL" id="AP018164">
    <property type="protein sequence ID" value="BAX93575.1"/>
    <property type="molecule type" value="Genomic_DNA"/>
</dbReference>
<dbReference type="SUPFAM" id="SSF52540">
    <property type="entry name" value="P-loop containing nucleoside triphosphate hydrolases"/>
    <property type="match status" value="1"/>
</dbReference>
<dbReference type="InterPro" id="IPR011990">
    <property type="entry name" value="TPR-like_helical_dom_sf"/>
</dbReference>
<dbReference type="CDD" id="cd07302">
    <property type="entry name" value="CHD"/>
    <property type="match status" value="1"/>
</dbReference>
<dbReference type="PROSITE" id="PS50125">
    <property type="entry name" value="GUANYLATE_CYCLASE_2"/>
    <property type="match status" value="1"/>
</dbReference>
<sequence>MSEIDPPNWSDLGVSELLPTGTVTLLLADVEGSTRLWQIAPDEMTAAIAKLDRTLAELVATHHGVRPVEQGEGDSFVVAFARASDAVAFALALQLAPLAPLRLRVGLHTGEVQLRDEGNYVGPAINRTGRLRSLAHGGQTVLSAITGDLVVDQLPADAWLADLGSHRVRDLPRPEHVMQLCHPDLPSEFPELRSTEAVAVQHLPVQLTSFVGRAGQLAEVRGLLGADRLVTLTGAGGIGKTRLALQVAGEAAAEFDGAWCVELAPVTDAAVVAVTAARALGLPDQPGRSATDSVVRLISDRRVLIVLDNCEHVLDAAAELTATLLRACTAMTVLATSREPLGIPGEVTWRVPPLSLADEAIDLFTERARRVVPDFTITGDTADTVAEICQRLDGMPLALELAAARVRALSPADILDSLHDRFRLLTGGARTAVRRQQTLRASVDWSHALLTEPERVVFHRLAVFLGGFDLDAARAVAGDAPVQRHQVLDLLTLLIDKSLVVAENAGGRTRYRLMETVRQYALEKLGESGEADHVRDRHRDHYTGLVADLDEPDPSAHGGIRPEQVEAEFDNLRAAFGWSRDHNDVERAARLASSLQPLWLSGGRIVEGLSWFGALIAQLQGDAATVTPEVQARALADIALLTAVLDSPDSFEQARQSLAIARELGEPALIARSLLACGAAAVYYADTARGYLTEAIDLAREAGDKRRLSQCLWFLAKTAAAAGEPRAGFAAGIEGHQVAEEIGDRIVSFMCRFWGVGTPLWHQGKFVEAVDQFRALASEAEAAHDPYGQLAALSHLSYTLAYMGDTHAAREAATAAATLGAEFGGFVEGIGYAPLARAALAAGDVAAATDAS</sequence>
<dbReference type="Proteomes" id="UP000217736">
    <property type="component" value="Chromosome"/>
</dbReference>
<dbReference type="GO" id="GO:0035556">
    <property type="term" value="P:intracellular signal transduction"/>
    <property type="evidence" value="ECO:0007669"/>
    <property type="project" value="InterPro"/>
</dbReference>
<dbReference type="InterPro" id="IPR029787">
    <property type="entry name" value="Nucleotide_cyclase"/>
</dbReference>
<organism evidence="2 3">
    <name type="scientific">Mycobacterium shigaense</name>
    <dbReference type="NCBI Taxonomy" id="722731"/>
    <lineage>
        <taxon>Bacteria</taxon>
        <taxon>Bacillati</taxon>
        <taxon>Actinomycetota</taxon>
        <taxon>Actinomycetes</taxon>
        <taxon>Mycobacteriales</taxon>
        <taxon>Mycobacteriaceae</taxon>
        <taxon>Mycobacterium</taxon>
        <taxon>Mycobacterium simiae complex</taxon>
    </lineage>
</organism>
<gene>
    <name evidence="2" type="ORF">MSG_03440</name>
</gene>
<dbReference type="Gene3D" id="3.30.70.1230">
    <property type="entry name" value="Nucleotide cyclase"/>
    <property type="match status" value="2"/>
</dbReference>
<reference evidence="3" key="1">
    <citation type="submission" date="2017-06" db="EMBL/GenBank/DDBJ databases">
        <title>Complete Genome Sequence of Mycobacterium shigaense.</title>
        <authorList>
            <person name="Fukano H."/>
            <person name="Yoshida M."/>
            <person name="Kazumi Y."/>
            <person name="Ogura Y."/>
            <person name="Mitarai S."/>
            <person name="Hayashi T."/>
            <person name="Hoshino Y."/>
        </authorList>
    </citation>
    <scope>NUCLEOTIDE SEQUENCE [LARGE SCALE GENOMIC DNA]</scope>
    <source>
        <strain evidence="3">UN-152</strain>
    </source>
</reference>
<dbReference type="InterPro" id="IPR058852">
    <property type="entry name" value="HTH_77"/>
</dbReference>
<feature type="domain" description="Guanylate cyclase" evidence="1">
    <location>
        <begin position="24"/>
        <end position="132"/>
    </location>
</feature>
<dbReference type="PRINTS" id="PR00364">
    <property type="entry name" value="DISEASERSIST"/>
</dbReference>